<dbReference type="FunFam" id="3.30.530.20:FF:000017">
    <property type="entry name" value="Phosphatidylcholine transfer protein, putative"/>
    <property type="match status" value="1"/>
</dbReference>
<protein>
    <recommendedName>
        <fullName evidence="9">Phosphatidylcholine transfer protein</fullName>
    </recommendedName>
    <alternativeName>
        <fullName evidence="11">START domain-containing protein 2</fullName>
    </alternativeName>
    <alternativeName>
        <fullName evidence="10">StAR-related lipid transfer protein 2</fullName>
    </alternativeName>
</protein>
<gene>
    <name evidence="13" type="ORF">EC973_006759</name>
</gene>
<evidence type="ECO:0000256" key="5">
    <source>
        <dbReference type="ARBA" id="ARBA00022990"/>
    </source>
</evidence>
<dbReference type="InterPro" id="IPR023393">
    <property type="entry name" value="START-like_dom_sf"/>
</dbReference>
<evidence type="ECO:0000256" key="9">
    <source>
        <dbReference type="ARBA" id="ARBA00069061"/>
    </source>
</evidence>
<evidence type="ECO:0000256" key="8">
    <source>
        <dbReference type="ARBA" id="ARBA00063535"/>
    </source>
</evidence>
<dbReference type="PANTHER" id="PTHR19308:SF39">
    <property type="entry name" value="PHOSPHATIDYLCHOLINE TRANSFER PROTEIN"/>
    <property type="match status" value="1"/>
</dbReference>
<organism evidence="13 14">
    <name type="scientific">Apophysomyces ossiformis</name>
    <dbReference type="NCBI Taxonomy" id="679940"/>
    <lineage>
        <taxon>Eukaryota</taxon>
        <taxon>Fungi</taxon>
        <taxon>Fungi incertae sedis</taxon>
        <taxon>Mucoromycota</taxon>
        <taxon>Mucoromycotina</taxon>
        <taxon>Mucoromycetes</taxon>
        <taxon>Mucorales</taxon>
        <taxon>Mucorineae</taxon>
        <taxon>Mucoraceae</taxon>
        <taxon>Apophysomyces</taxon>
    </lineage>
</organism>
<dbReference type="GO" id="GO:0008289">
    <property type="term" value="F:lipid binding"/>
    <property type="evidence" value="ECO:0007669"/>
    <property type="project" value="UniProtKB-KW"/>
</dbReference>
<keyword evidence="6" id="KW-0445">Lipid transport</keyword>
<evidence type="ECO:0000256" key="1">
    <source>
        <dbReference type="ARBA" id="ARBA00004496"/>
    </source>
</evidence>
<dbReference type="EMBL" id="JABAYA010000045">
    <property type="protein sequence ID" value="KAF7727994.1"/>
    <property type="molecule type" value="Genomic_DNA"/>
</dbReference>
<proteinExistence type="predicted"/>
<evidence type="ECO:0000256" key="11">
    <source>
        <dbReference type="ARBA" id="ARBA00079049"/>
    </source>
</evidence>
<keyword evidence="7" id="KW-0446">Lipid-binding</keyword>
<dbReference type="Gene3D" id="3.30.530.20">
    <property type="match status" value="1"/>
</dbReference>
<keyword evidence="14" id="KW-1185">Reference proteome</keyword>
<evidence type="ECO:0000259" key="12">
    <source>
        <dbReference type="PROSITE" id="PS50848"/>
    </source>
</evidence>
<dbReference type="AlphaFoldDB" id="A0A8H7BVU9"/>
<evidence type="ECO:0000256" key="6">
    <source>
        <dbReference type="ARBA" id="ARBA00023055"/>
    </source>
</evidence>
<keyword evidence="4" id="KW-0597">Phosphoprotein</keyword>
<dbReference type="SMART" id="SM00234">
    <property type="entry name" value="START"/>
    <property type="match status" value="1"/>
</dbReference>
<evidence type="ECO:0000256" key="4">
    <source>
        <dbReference type="ARBA" id="ARBA00022553"/>
    </source>
</evidence>
<dbReference type="Pfam" id="PF01852">
    <property type="entry name" value="START"/>
    <property type="match status" value="1"/>
</dbReference>
<comment type="subunit">
    <text evidence="8">Interacts with ACOT13/THEM2.</text>
</comment>
<keyword evidence="3" id="KW-0963">Cytoplasm</keyword>
<evidence type="ECO:0000313" key="13">
    <source>
        <dbReference type="EMBL" id="KAF7727994.1"/>
    </source>
</evidence>
<accession>A0A8H7BVU9</accession>
<keyword evidence="2" id="KW-0813">Transport</keyword>
<dbReference type="GO" id="GO:0005829">
    <property type="term" value="C:cytosol"/>
    <property type="evidence" value="ECO:0007669"/>
    <property type="project" value="UniProtKB-ARBA"/>
</dbReference>
<evidence type="ECO:0000256" key="2">
    <source>
        <dbReference type="ARBA" id="ARBA00022448"/>
    </source>
</evidence>
<evidence type="ECO:0000256" key="3">
    <source>
        <dbReference type="ARBA" id="ARBA00022490"/>
    </source>
</evidence>
<evidence type="ECO:0000256" key="7">
    <source>
        <dbReference type="ARBA" id="ARBA00023121"/>
    </source>
</evidence>
<dbReference type="Proteomes" id="UP000605846">
    <property type="component" value="Unassembled WGS sequence"/>
</dbReference>
<dbReference type="PROSITE" id="PS50848">
    <property type="entry name" value="START"/>
    <property type="match status" value="1"/>
</dbReference>
<dbReference type="SUPFAM" id="SSF55961">
    <property type="entry name" value="Bet v1-like"/>
    <property type="match status" value="1"/>
</dbReference>
<dbReference type="OrthoDB" id="1295045at2759"/>
<reference evidence="13" key="1">
    <citation type="submission" date="2020-01" db="EMBL/GenBank/DDBJ databases">
        <title>Genome Sequencing of Three Apophysomyces-Like Fungal Strains Confirms a Novel Fungal Genus in the Mucoromycota with divergent Burkholderia-like Endosymbiotic Bacteria.</title>
        <authorList>
            <person name="Stajich J.E."/>
            <person name="Macias A.M."/>
            <person name="Carter-House D."/>
            <person name="Lovett B."/>
            <person name="Kasson L.R."/>
            <person name="Berry K."/>
            <person name="Grigoriev I."/>
            <person name="Chang Y."/>
            <person name="Spatafora J."/>
            <person name="Kasson M.T."/>
        </authorList>
    </citation>
    <scope>NUCLEOTIDE SEQUENCE</scope>
    <source>
        <strain evidence="13">NRRL A-21654</strain>
    </source>
</reference>
<dbReference type="InterPro" id="IPR002913">
    <property type="entry name" value="START_lipid-bd_dom"/>
</dbReference>
<feature type="domain" description="START" evidence="12">
    <location>
        <begin position="31"/>
        <end position="213"/>
    </location>
</feature>
<dbReference type="GO" id="GO:0006869">
    <property type="term" value="P:lipid transport"/>
    <property type="evidence" value="ECO:0007669"/>
    <property type="project" value="UniProtKB-KW"/>
</dbReference>
<evidence type="ECO:0000313" key="14">
    <source>
        <dbReference type="Proteomes" id="UP000605846"/>
    </source>
</evidence>
<keyword evidence="5" id="KW-0007">Acetylation</keyword>
<comment type="caution">
    <text evidence="13">The sequence shown here is derived from an EMBL/GenBank/DDBJ whole genome shotgun (WGS) entry which is preliminary data.</text>
</comment>
<name>A0A8H7BVU9_9FUNG</name>
<dbReference type="PANTHER" id="PTHR19308">
    <property type="entry name" value="PHOSPHATIDYLCHOLINE TRANSFER PROTEIN"/>
    <property type="match status" value="1"/>
</dbReference>
<comment type="subcellular location">
    <subcellularLocation>
        <location evidence="1">Cytoplasm</location>
    </subcellularLocation>
</comment>
<evidence type="ECO:0000256" key="10">
    <source>
        <dbReference type="ARBA" id="ARBA00077188"/>
    </source>
</evidence>
<sequence>MRRSALDYVLELRNESALLDGWELYVQHGMWKIFRRPALSLNPALYLYRAIGGWNNIKPEILAEVYLDLDYRETWDNYMLSHQVITNDSSETDAMVCHHYELRYPWPLSNRDYVYQVQRKTVQHQGKRYEVIMAESVTAAMNYPERKGVIRIDTYFQSMCLTADSSGEGCSVLMDYYDDPKGRIPSTVVNWAARTGVPSFIDTLEQACLKYQQRHPCPISDEKND</sequence>
<dbReference type="InterPro" id="IPR051213">
    <property type="entry name" value="START_lipid_transfer"/>
</dbReference>